<dbReference type="EMBL" id="BGZK01000652">
    <property type="protein sequence ID" value="GBP54682.1"/>
    <property type="molecule type" value="Genomic_DNA"/>
</dbReference>
<accession>A0A4C1WVM5</accession>
<reference evidence="2 3" key="1">
    <citation type="journal article" date="2019" name="Commun. Biol.">
        <title>The bagworm genome reveals a unique fibroin gene that provides high tensile strength.</title>
        <authorList>
            <person name="Kono N."/>
            <person name="Nakamura H."/>
            <person name="Ohtoshi R."/>
            <person name="Tomita M."/>
            <person name="Numata K."/>
            <person name="Arakawa K."/>
        </authorList>
    </citation>
    <scope>NUCLEOTIDE SEQUENCE [LARGE SCALE GENOMIC DNA]</scope>
</reference>
<protein>
    <submittedName>
        <fullName evidence="2">Uncharacterized protein</fullName>
    </submittedName>
</protein>
<name>A0A4C1WVM5_EUMVA</name>
<evidence type="ECO:0000256" key="1">
    <source>
        <dbReference type="SAM" id="MobiDB-lite"/>
    </source>
</evidence>
<keyword evidence="3" id="KW-1185">Reference proteome</keyword>
<evidence type="ECO:0000313" key="2">
    <source>
        <dbReference type="EMBL" id="GBP54682.1"/>
    </source>
</evidence>
<organism evidence="2 3">
    <name type="scientific">Eumeta variegata</name>
    <name type="common">Bagworm moth</name>
    <name type="synonym">Eumeta japonica</name>
    <dbReference type="NCBI Taxonomy" id="151549"/>
    <lineage>
        <taxon>Eukaryota</taxon>
        <taxon>Metazoa</taxon>
        <taxon>Ecdysozoa</taxon>
        <taxon>Arthropoda</taxon>
        <taxon>Hexapoda</taxon>
        <taxon>Insecta</taxon>
        <taxon>Pterygota</taxon>
        <taxon>Neoptera</taxon>
        <taxon>Endopterygota</taxon>
        <taxon>Lepidoptera</taxon>
        <taxon>Glossata</taxon>
        <taxon>Ditrysia</taxon>
        <taxon>Tineoidea</taxon>
        <taxon>Psychidae</taxon>
        <taxon>Oiketicinae</taxon>
        <taxon>Eumeta</taxon>
    </lineage>
</organism>
<feature type="region of interest" description="Disordered" evidence="1">
    <location>
        <begin position="77"/>
        <end position="104"/>
    </location>
</feature>
<proteinExistence type="predicted"/>
<sequence length="123" mass="14267">MDEYDHYQKLKTGLNGPYSRQSVRLTIRVKSVLSERLHSEKIDNVKVQVNWTYSFRDLVISQSRLRKKVVTKSEPANTILQKEAPNPEVGDYTSSTSIRSRHRSSVLQWNDDCQPFEGVGFEH</sequence>
<dbReference type="AlphaFoldDB" id="A0A4C1WVM5"/>
<comment type="caution">
    <text evidence="2">The sequence shown here is derived from an EMBL/GenBank/DDBJ whole genome shotgun (WGS) entry which is preliminary data.</text>
</comment>
<evidence type="ECO:0000313" key="3">
    <source>
        <dbReference type="Proteomes" id="UP000299102"/>
    </source>
</evidence>
<dbReference type="Proteomes" id="UP000299102">
    <property type="component" value="Unassembled WGS sequence"/>
</dbReference>
<gene>
    <name evidence="2" type="ORF">EVAR_47185_1</name>
</gene>